<dbReference type="EMBL" id="BLQM01000470">
    <property type="protein sequence ID" value="GMH91376.1"/>
    <property type="molecule type" value="Genomic_DNA"/>
</dbReference>
<sequence length="107" mass="12685">MSALDFFKHAIIKGDWEGEIDTYDDHYYLQLGVNGVNQKKKKGVKTFIHDDLRNFIEPPENFFVFDFKQNKGTNILRFRVRNNTFQRYILTKKIHLKEFNVASVNVA</sequence>
<reference evidence="2" key="1">
    <citation type="journal article" date="2023" name="Commun. Biol.">
        <title>Genome analysis of Parmales, the sister group of diatoms, reveals the evolutionary specialization of diatoms from phago-mixotrophs to photoautotrophs.</title>
        <authorList>
            <person name="Ban H."/>
            <person name="Sato S."/>
            <person name="Yoshikawa S."/>
            <person name="Yamada K."/>
            <person name="Nakamura Y."/>
            <person name="Ichinomiya M."/>
            <person name="Sato N."/>
            <person name="Blanc-Mathieu R."/>
            <person name="Endo H."/>
            <person name="Kuwata A."/>
            <person name="Ogata H."/>
        </authorList>
    </citation>
    <scope>NUCLEOTIDE SEQUENCE [LARGE SCALE GENOMIC DNA]</scope>
</reference>
<proteinExistence type="predicted"/>
<evidence type="ECO:0000313" key="1">
    <source>
        <dbReference type="EMBL" id="GMH91376.1"/>
    </source>
</evidence>
<organism evidence="1 2">
    <name type="scientific">Triparma laevis f. inornata</name>
    <dbReference type="NCBI Taxonomy" id="1714386"/>
    <lineage>
        <taxon>Eukaryota</taxon>
        <taxon>Sar</taxon>
        <taxon>Stramenopiles</taxon>
        <taxon>Ochrophyta</taxon>
        <taxon>Bolidophyceae</taxon>
        <taxon>Parmales</taxon>
        <taxon>Triparmaceae</taxon>
        <taxon>Triparma</taxon>
    </lineage>
</organism>
<dbReference type="Proteomes" id="UP001162640">
    <property type="component" value="Unassembled WGS sequence"/>
</dbReference>
<dbReference type="AlphaFoldDB" id="A0A9W7BHS7"/>
<comment type="caution">
    <text evidence="1">The sequence shown here is derived from an EMBL/GenBank/DDBJ whole genome shotgun (WGS) entry which is preliminary data.</text>
</comment>
<name>A0A9W7BHS7_9STRA</name>
<accession>A0A9W7BHS7</accession>
<evidence type="ECO:0000313" key="2">
    <source>
        <dbReference type="Proteomes" id="UP001162640"/>
    </source>
</evidence>
<gene>
    <name evidence="1" type="ORF">TL16_g12039</name>
</gene>
<protein>
    <submittedName>
        <fullName evidence="1">Uncharacterized protein</fullName>
    </submittedName>
</protein>